<organism evidence="1">
    <name type="scientific">uncultured Caudovirales phage</name>
    <dbReference type="NCBI Taxonomy" id="2100421"/>
    <lineage>
        <taxon>Viruses</taxon>
        <taxon>Duplodnaviria</taxon>
        <taxon>Heunggongvirae</taxon>
        <taxon>Uroviricota</taxon>
        <taxon>Caudoviricetes</taxon>
        <taxon>Peduoviridae</taxon>
        <taxon>Maltschvirus</taxon>
        <taxon>Maltschvirus maltsch</taxon>
    </lineage>
</organism>
<protein>
    <submittedName>
        <fullName evidence="1">Uncharacterized protein</fullName>
    </submittedName>
</protein>
<reference evidence="1" key="1">
    <citation type="submission" date="2020-04" db="EMBL/GenBank/DDBJ databases">
        <authorList>
            <person name="Chiriac C."/>
            <person name="Salcher M."/>
            <person name="Ghai R."/>
            <person name="Kavagutti S V."/>
        </authorList>
    </citation>
    <scope>NUCLEOTIDE SEQUENCE</scope>
</reference>
<proteinExistence type="predicted"/>
<sequence>MSVIRGSQITGTVPSASFALTASFVLNGNTNPGYLISTGSVSASVNLAGDIFIVKSGSYNPFTISNTGTATISGSANNLLLIKGNQNQSILTVSQSGVVVFATQSVELTGTAPNGGVYFTSGNFFVGLDS</sequence>
<name>A0A6J5MAF9_9CAUD</name>
<evidence type="ECO:0000313" key="1">
    <source>
        <dbReference type="EMBL" id="CAB4143658.1"/>
    </source>
</evidence>
<dbReference type="EMBL" id="LR796421">
    <property type="protein sequence ID" value="CAB4143658.1"/>
    <property type="molecule type" value="Genomic_DNA"/>
</dbReference>
<gene>
    <name evidence="1" type="ORF">UFOVP450_192</name>
</gene>
<accession>A0A6J5MAF9</accession>